<evidence type="ECO:0008006" key="4">
    <source>
        <dbReference type="Google" id="ProtNLM"/>
    </source>
</evidence>
<name>A0A0V7ZY09_9CYAN</name>
<dbReference type="PROSITE" id="PS51257">
    <property type="entry name" value="PROKAR_LIPOPROTEIN"/>
    <property type="match status" value="1"/>
</dbReference>
<accession>A0A0V7ZY09</accession>
<dbReference type="Proteomes" id="UP000053372">
    <property type="component" value="Unassembled WGS sequence"/>
</dbReference>
<comment type="caution">
    <text evidence="2">The sequence shown here is derived from an EMBL/GenBank/DDBJ whole genome shotgun (WGS) entry which is preliminary data.</text>
</comment>
<proteinExistence type="predicted"/>
<evidence type="ECO:0000313" key="1">
    <source>
        <dbReference type="EMBL" id="KST69322.1"/>
    </source>
</evidence>
<reference evidence="2 3" key="1">
    <citation type="journal article" date="2015" name="Genome Announc.">
        <title>Draft Genome of the Euendolithic (true boring) Cyanobacterium Mastigocoleus testarum strain BC008.</title>
        <authorList>
            <person name="Guida B.S."/>
            <person name="Garcia-Pichel F."/>
        </authorList>
    </citation>
    <scope>NUCLEOTIDE SEQUENCE [LARGE SCALE GENOMIC DNA]</scope>
    <source>
        <strain evidence="2 3">BC008</strain>
    </source>
</reference>
<dbReference type="OrthoDB" id="582752at2"/>
<dbReference type="AlphaFoldDB" id="A0A0V7ZY09"/>
<organism evidence="2 3">
    <name type="scientific">Mastigocoleus testarum BC008</name>
    <dbReference type="NCBI Taxonomy" id="371196"/>
    <lineage>
        <taxon>Bacteria</taxon>
        <taxon>Bacillati</taxon>
        <taxon>Cyanobacteriota</taxon>
        <taxon>Cyanophyceae</taxon>
        <taxon>Nostocales</taxon>
        <taxon>Hapalosiphonaceae</taxon>
        <taxon>Mastigocoleus</taxon>
    </lineage>
</organism>
<dbReference type="RefSeq" id="WP_036268509.1">
    <property type="nucleotide sequence ID" value="NZ_LMTZ01000026.1"/>
</dbReference>
<evidence type="ECO:0000313" key="2">
    <source>
        <dbReference type="EMBL" id="KST69330.1"/>
    </source>
</evidence>
<evidence type="ECO:0000313" key="3">
    <source>
        <dbReference type="Proteomes" id="UP000053372"/>
    </source>
</evidence>
<protein>
    <recommendedName>
        <fullName evidence="4">Lipoprotein</fullName>
    </recommendedName>
</protein>
<keyword evidence="3" id="KW-1185">Reference proteome</keyword>
<dbReference type="EMBL" id="LMTZ01000026">
    <property type="protein sequence ID" value="KST69330.1"/>
    <property type="molecule type" value="Genomic_DNA"/>
</dbReference>
<dbReference type="EMBL" id="LMTZ01000027">
    <property type="protein sequence ID" value="KST69322.1"/>
    <property type="molecule type" value="Genomic_DNA"/>
</dbReference>
<gene>
    <name evidence="1" type="ORF">BC008_03800</name>
    <name evidence="2" type="ORF">BC008_03840</name>
</gene>
<sequence length="93" mass="10315">MLRNKFFSPGFLILFALGISGCSSWRTGISRNVSDWSNRDATVTCYSGGKIIFEGESDGKVFSEPNSDGYILFDKKNNGKLTEVSGDCIIRYK</sequence>